<feature type="region of interest" description="Disordered" evidence="1">
    <location>
        <begin position="1"/>
        <end position="143"/>
    </location>
</feature>
<feature type="non-terminal residue" evidence="2">
    <location>
        <position position="1"/>
    </location>
</feature>
<feature type="compositionally biased region" description="Basic residues" evidence="1">
    <location>
        <begin position="116"/>
        <end position="143"/>
    </location>
</feature>
<gene>
    <name evidence="2" type="ORF">AVDCRST_MAG89-4472</name>
</gene>
<organism evidence="2">
    <name type="scientific">uncultured Gemmatimonadota bacterium</name>
    <dbReference type="NCBI Taxonomy" id="203437"/>
    <lineage>
        <taxon>Bacteria</taxon>
        <taxon>Pseudomonadati</taxon>
        <taxon>Gemmatimonadota</taxon>
        <taxon>environmental samples</taxon>
    </lineage>
</organism>
<dbReference type="EMBL" id="CADCTV010000939">
    <property type="protein sequence ID" value="CAA9369633.1"/>
    <property type="molecule type" value="Genomic_DNA"/>
</dbReference>
<name>A0A6J4MY94_9BACT</name>
<feature type="non-terminal residue" evidence="2">
    <location>
        <position position="143"/>
    </location>
</feature>
<reference evidence="2" key="1">
    <citation type="submission" date="2020-02" db="EMBL/GenBank/DDBJ databases">
        <authorList>
            <person name="Meier V. D."/>
        </authorList>
    </citation>
    <scope>NUCLEOTIDE SEQUENCE</scope>
    <source>
        <strain evidence="2">AVDCRST_MAG89</strain>
    </source>
</reference>
<feature type="compositionally biased region" description="Basic and acidic residues" evidence="1">
    <location>
        <begin position="55"/>
        <end position="64"/>
    </location>
</feature>
<sequence>ERHDDAPQVRAAGSRAPGRHRLHRHHGRGGRGGGRYGDRGRGRKSAGHRRRHGRHGDAHREPGRRARSRGGAAGRLGTPGGPGPFAVRPRDGGEQPGGGLGGCGWNVGDAGGPQPRQHHASRGRHLRRRRRLRLALHPRAREL</sequence>
<evidence type="ECO:0000256" key="1">
    <source>
        <dbReference type="SAM" id="MobiDB-lite"/>
    </source>
</evidence>
<feature type="compositionally biased region" description="Basic residues" evidence="1">
    <location>
        <begin position="17"/>
        <end position="29"/>
    </location>
</feature>
<dbReference type="AlphaFoldDB" id="A0A6J4MY94"/>
<proteinExistence type="predicted"/>
<accession>A0A6J4MY94</accession>
<feature type="compositionally biased region" description="Gly residues" evidence="1">
    <location>
        <begin position="94"/>
        <end position="111"/>
    </location>
</feature>
<protein>
    <submittedName>
        <fullName evidence="2">Uncharacterized protein</fullName>
    </submittedName>
</protein>
<evidence type="ECO:0000313" key="2">
    <source>
        <dbReference type="EMBL" id="CAA9369633.1"/>
    </source>
</evidence>
<feature type="compositionally biased region" description="Basic residues" evidence="1">
    <location>
        <begin position="41"/>
        <end position="54"/>
    </location>
</feature>
<feature type="compositionally biased region" description="Gly residues" evidence="1">
    <location>
        <begin position="71"/>
        <end position="80"/>
    </location>
</feature>